<keyword evidence="7" id="KW-1185">Reference proteome</keyword>
<evidence type="ECO:0000313" key="7">
    <source>
        <dbReference type="Proteomes" id="UP000825935"/>
    </source>
</evidence>
<dbReference type="InterPro" id="IPR045761">
    <property type="entry name" value="ODP_dom"/>
</dbReference>
<proteinExistence type="predicted"/>
<dbReference type="SMART" id="SM00849">
    <property type="entry name" value="Lactamase_B"/>
    <property type="match status" value="1"/>
</dbReference>
<dbReference type="PANTHER" id="PTHR32145:SF11">
    <property type="entry name" value="DIFLAVIN FLAVOPROTEIN A 2-RELATED"/>
    <property type="match status" value="1"/>
</dbReference>
<organism evidence="6 7">
    <name type="scientific">Ceratopteris richardii</name>
    <name type="common">Triangle waterfern</name>
    <dbReference type="NCBI Taxonomy" id="49495"/>
    <lineage>
        <taxon>Eukaryota</taxon>
        <taxon>Viridiplantae</taxon>
        <taxon>Streptophyta</taxon>
        <taxon>Embryophyta</taxon>
        <taxon>Tracheophyta</taxon>
        <taxon>Polypodiopsida</taxon>
        <taxon>Polypodiidae</taxon>
        <taxon>Polypodiales</taxon>
        <taxon>Pteridineae</taxon>
        <taxon>Pteridaceae</taxon>
        <taxon>Parkerioideae</taxon>
        <taxon>Ceratopteris</taxon>
    </lineage>
</organism>
<accession>A0A8T2S5E4</accession>
<dbReference type="SUPFAM" id="SSF56281">
    <property type="entry name" value="Metallo-hydrolase/oxidoreductase"/>
    <property type="match status" value="1"/>
</dbReference>
<evidence type="ECO:0000256" key="1">
    <source>
        <dbReference type="ARBA" id="ARBA00001962"/>
    </source>
</evidence>
<dbReference type="InterPro" id="IPR029039">
    <property type="entry name" value="Flavoprotein-like_sf"/>
</dbReference>
<dbReference type="SUPFAM" id="SSF52218">
    <property type="entry name" value="Flavoproteins"/>
    <property type="match status" value="1"/>
</dbReference>
<dbReference type="CDD" id="cd07709">
    <property type="entry name" value="flavodiiron_proteins_MBL-fold"/>
    <property type="match status" value="1"/>
</dbReference>
<evidence type="ECO:0000256" key="3">
    <source>
        <dbReference type="ARBA" id="ARBA00022982"/>
    </source>
</evidence>
<reference evidence="6" key="1">
    <citation type="submission" date="2021-08" db="EMBL/GenBank/DDBJ databases">
        <title>WGS assembly of Ceratopteris richardii.</title>
        <authorList>
            <person name="Marchant D.B."/>
            <person name="Chen G."/>
            <person name="Jenkins J."/>
            <person name="Shu S."/>
            <person name="Leebens-Mack J."/>
            <person name="Grimwood J."/>
            <person name="Schmutz J."/>
            <person name="Soltis P."/>
            <person name="Soltis D."/>
            <person name="Chen Z.-H."/>
        </authorList>
    </citation>
    <scope>NUCLEOTIDE SEQUENCE</scope>
    <source>
        <strain evidence="6">Whitten #5841</strain>
        <tissue evidence="6">Leaf</tissue>
    </source>
</reference>
<dbReference type="PROSITE" id="PS50902">
    <property type="entry name" value="FLAVODOXIN_LIKE"/>
    <property type="match status" value="1"/>
</dbReference>
<dbReference type="OMA" id="FGMHYCD"/>
<dbReference type="Pfam" id="PF19583">
    <property type="entry name" value="ODP"/>
    <property type="match status" value="1"/>
</dbReference>
<feature type="domain" description="Flavodoxin-like" evidence="5">
    <location>
        <begin position="326"/>
        <end position="460"/>
    </location>
</feature>
<dbReference type="InterPro" id="IPR001279">
    <property type="entry name" value="Metallo-B-lactamas"/>
</dbReference>
<name>A0A8T2S5E4_CERRI</name>
<dbReference type="InterPro" id="IPR036866">
    <property type="entry name" value="RibonucZ/Hydroxyglut_hydro"/>
</dbReference>
<evidence type="ECO:0000256" key="4">
    <source>
        <dbReference type="ARBA" id="ARBA00023004"/>
    </source>
</evidence>
<comment type="cofactor">
    <cofactor evidence="1">
        <name>Fe cation</name>
        <dbReference type="ChEBI" id="CHEBI:24875"/>
    </cofactor>
</comment>
<keyword evidence="3" id="KW-0249">Electron transport</keyword>
<comment type="caution">
    <text evidence="6">The sequence shown here is derived from an EMBL/GenBank/DDBJ whole genome shotgun (WGS) entry which is preliminary data.</text>
</comment>
<dbReference type="Gene3D" id="3.60.15.10">
    <property type="entry name" value="Ribonuclease Z/Hydroxyacylglutathione hydrolase-like"/>
    <property type="match status" value="1"/>
</dbReference>
<dbReference type="Gene3D" id="3.40.50.360">
    <property type="match status" value="1"/>
</dbReference>
<dbReference type="PANTHER" id="PTHR32145">
    <property type="entry name" value="DIFLAVIN FLAVOPROTEIN A 2-RELATED"/>
    <property type="match status" value="1"/>
</dbReference>
<dbReference type="InterPro" id="IPR051285">
    <property type="entry name" value="NADH_oxidoreductase_modular"/>
</dbReference>
<dbReference type="EMBL" id="CM035427">
    <property type="protein sequence ID" value="KAH7306239.1"/>
    <property type="molecule type" value="Genomic_DNA"/>
</dbReference>
<evidence type="ECO:0000313" key="6">
    <source>
        <dbReference type="EMBL" id="KAH7306239.1"/>
    </source>
</evidence>
<dbReference type="InterPro" id="IPR008254">
    <property type="entry name" value="Flavodoxin/NO_synth"/>
</dbReference>
<protein>
    <recommendedName>
        <fullName evidence="5">Flavodoxin-like domain-containing protein</fullName>
    </recommendedName>
</protein>
<keyword evidence="2" id="KW-0813">Transport</keyword>
<gene>
    <name evidence="6" type="ORF">KP509_22G003200</name>
</gene>
<dbReference type="AlphaFoldDB" id="A0A8T2S5E4"/>
<evidence type="ECO:0000259" key="5">
    <source>
        <dbReference type="PROSITE" id="PS50902"/>
    </source>
</evidence>
<sequence length="515" mass="56546">MTLAQLRSFASQQATRADMSGLSAAALRLPCYSAPSQWKQCRASRVSISAAVVTSPPAPKLSKIVTWQPGKRLQTQVAEITSDITTIRSLDWDRDRFDIEFGLQNGTTYNSYIIDAEKLAVVDASHEKFRDLYLAALTDQIDPSTIQYIIVNHTEPDHSGLVPDLLQLAPNATVVGSKICIQFLQNLVLKPFKSLVVKGGDTLDLGKGHILEFVIAPNLHWPDTIFTYDRGAGVLFTCDAFGMHYCTEQVYDEDLSTIESHYRFYYDCLMRPNSRSVLTALKRVSGMEFGVIATGHGPLLTYNVAELMNKYETWSRQALEKQLATVAVLYISDYGFSDRLSQALARGLTKTNILVDMLDLNSADSQELIECVSRSSGVVLMTPPSSGSANSLVSTLYAAIKTKQPVVIAESYGGDDEPVDTIIQRFVDLGITLPQPPLRVKETPTEATYQQYEEAGTDLGQLLSQKKVIQSIKTNIPINIAKAIARVSGGLYVVTAKKGASRGAMIASWVSQVKL</sequence>
<evidence type="ECO:0000256" key="2">
    <source>
        <dbReference type="ARBA" id="ARBA00022448"/>
    </source>
</evidence>
<keyword evidence="4" id="KW-0408">Iron</keyword>
<dbReference type="Proteomes" id="UP000825935">
    <property type="component" value="Chromosome 22"/>
</dbReference>
<dbReference type="OrthoDB" id="432169at2759"/>
<dbReference type="GO" id="GO:0010181">
    <property type="term" value="F:FMN binding"/>
    <property type="evidence" value="ECO:0007669"/>
    <property type="project" value="InterPro"/>
</dbReference>